<evidence type="ECO:0000256" key="1">
    <source>
        <dbReference type="ARBA" id="ARBA00004322"/>
    </source>
</evidence>
<evidence type="ECO:0000256" key="5">
    <source>
        <dbReference type="ARBA" id="ARBA00008001"/>
    </source>
</evidence>
<evidence type="ECO:0000256" key="7">
    <source>
        <dbReference type="ARBA" id="ARBA00016182"/>
    </source>
</evidence>
<dbReference type="InterPro" id="IPR021891">
    <property type="entry name" value="Telomerase_RBD"/>
</dbReference>
<name>A0A3Q0EHK2_CARSF</name>
<comment type="function">
    <text evidence="23">Telomerase is a ribonucleoprotein enzyme essential for the replication of chromosome termini in most eukaryotes. Active in progenitor and cancer cells. Inactive, or very low activity, in normal somatic cells. Catalytic component of the teleromerase holoenzyme complex whose main activity is the elongation of telomeres by acting as a reverse transcriptase that adds simple sequence repeats to chromosome ends by copying a template sequence within the RNA component of the enzyme. Catalyzes the RNA-dependent extension of 3'-chromosomal termini with the 6-nucleotide telomeric repeat unit, 5'-TTAGGG-3'. The catalytic cycle involves primer binding, primer extension and release of product once the template boundary has been reached or nascent product translocation followed by further extension. More active on substrates containing 2 or 3 telomeric repeats. Telomerase activity is regulated by a number of factors including telomerase complex-associated proteins, chaperones and polypeptide modifiers. Modulates Wnt signaling. Plays important roles in aging and antiapoptosis.</text>
</comment>
<evidence type="ECO:0000256" key="20">
    <source>
        <dbReference type="ARBA" id="ARBA00023274"/>
    </source>
</evidence>
<dbReference type="InterPro" id="IPR049139">
    <property type="entry name" value="TERT_C"/>
</dbReference>
<evidence type="ECO:0000256" key="17">
    <source>
        <dbReference type="ARBA" id="ARBA00022918"/>
    </source>
</evidence>
<dbReference type="STRING" id="1868482.ENSTSYP00000032753"/>
<keyword evidence="13 23" id="KW-0479">Metal-binding</keyword>
<accession>A0A3Q0EHK2</accession>
<comment type="similarity">
    <text evidence="5 23">Belongs to the reverse transcriptase family. Telomerase subfamily.</text>
</comment>
<dbReference type="SMART" id="SM00975">
    <property type="entry name" value="Telomerase_RBD"/>
    <property type="match status" value="1"/>
</dbReference>
<keyword evidence="26" id="KW-1185">Reference proteome</keyword>
<evidence type="ECO:0000256" key="19">
    <source>
        <dbReference type="ARBA" id="ARBA00023242"/>
    </source>
</evidence>
<protein>
    <recommendedName>
        <fullName evidence="7 23">Telomerase reverse transcriptase</fullName>
        <ecNumber evidence="6 23">2.7.7.49</ecNumber>
    </recommendedName>
    <alternativeName>
        <fullName evidence="21 23">Telomerase catalytic subunit</fullName>
    </alternativeName>
</protein>
<dbReference type="InterPro" id="IPR000477">
    <property type="entry name" value="RT_dom"/>
</dbReference>
<comment type="catalytic activity">
    <reaction evidence="22 23">
        <text>DNA(n) + a 2'-deoxyribonucleoside 5'-triphosphate = DNA(n+1) + diphosphate</text>
        <dbReference type="Rhea" id="RHEA:22508"/>
        <dbReference type="Rhea" id="RHEA-COMP:17339"/>
        <dbReference type="Rhea" id="RHEA-COMP:17340"/>
        <dbReference type="ChEBI" id="CHEBI:33019"/>
        <dbReference type="ChEBI" id="CHEBI:61560"/>
        <dbReference type="ChEBI" id="CHEBI:173112"/>
        <dbReference type="EC" id="2.7.7.49"/>
    </reaction>
</comment>
<evidence type="ECO:0000256" key="23">
    <source>
        <dbReference type="RuleBase" id="RU365061"/>
    </source>
</evidence>
<dbReference type="Gene3D" id="1.10.357.90">
    <property type="match status" value="1"/>
</dbReference>
<evidence type="ECO:0000256" key="4">
    <source>
        <dbReference type="ARBA" id="ARBA00004642"/>
    </source>
</evidence>
<dbReference type="RefSeq" id="XP_021573558.1">
    <property type="nucleotide sequence ID" value="XM_021717883.1"/>
</dbReference>
<evidence type="ECO:0000256" key="3">
    <source>
        <dbReference type="ARBA" id="ARBA00004574"/>
    </source>
</evidence>
<dbReference type="GO" id="GO:0000333">
    <property type="term" value="C:telomerase catalytic core complex"/>
    <property type="evidence" value="ECO:0007669"/>
    <property type="project" value="TreeGrafter"/>
</dbReference>
<dbReference type="GO" id="GO:0042162">
    <property type="term" value="F:telomeric DNA binding"/>
    <property type="evidence" value="ECO:0007669"/>
    <property type="project" value="TreeGrafter"/>
</dbReference>
<dbReference type="Gene3D" id="3.30.70.2630">
    <property type="match status" value="1"/>
</dbReference>
<comment type="domain">
    <text evidence="23">The primer grip sequence in the RT domain is required for telomerase activity and for stable association with short telomeric primers.</text>
</comment>
<evidence type="ECO:0000256" key="18">
    <source>
        <dbReference type="ARBA" id="ARBA00023125"/>
    </source>
</evidence>
<keyword evidence="11 23" id="KW-0808">Transferase</keyword>
<keyword evidence="9" id="KW-0963">Cytoplasm</keyword>
<sequence>GDPMAFRALVAQCLVCVPWDAGPPLAAPSFHQVSSLKELMARVVQRLCVRGSQNVLAFGFALLDEAHGGPPEAFTTCVRSFQPNTVTDTLRGSGAWGLLLQRVGDDVLAHLLVRCALYLLVAPSCAYQVCGPPLYKLGSAETPRPQPGRHAGRTRAGRQPTRRTWSSDAEAGQPPGRPGLGGRRCRTRGSLPLPKKLRCGLAGEPKCGEGQGARASPGTAPRPGDHDACAVAPTRAALEVLASEGKPSGTRGSLPPLGREPQAGFPSPLRPPRPQACIETKHFLYCSGDSERLHPSFLLCSLRPSLTGAQRLVEAIFLASTARPRWRRRLPPRYWQMRPLFRKLLGSHARCQYGVLLRTHCPLRPAGVPAAGAATPREPPGPVASPGEDLGPRCLVPLLRQHCSPWQVYSFLRACLGRLVPAGLWGSRHNQRRFLRNVKKLVSLGKHAKLSPQELTWRMRVRDCAWLRRRCPGEGRVPAAEHHLRGQILARFLHWLMGVYVVELLRSFFYVTETTFQKNRLLFYRKSVWSKLRRIGVRQHLQRVRMRELSEAEVQQRRQAKPAMLTSKLRFIPKPNGLRPVVNMDYVVGARTFCRENRASRFSSRVRTLFSVLNYERTQRPSLMGASVLGLDDIYRAWRAFVLRMRAQDPPARLYFVKMDVVGAYDTIPQDRLTEVITSILRPLEDIYCVRQYAVVQRAAHGHVRKSFKRDISTFTDLQPYMQQFVTHLQETRSLRDAVVIEQSWSLNETAGGLLDAFLHFLKNSILRIGGRSYIQCQGIPQGSVLSTLLCSLCYGDMENRLFPGIQQDGVLLRLVDDFLLVTPHLTQAKAFLRTLVRGVPEYGCVVNLQKTVVNFPVDDDTLGGTACIQLPEHCLFPWCGLLLDTHSLEVFSDYSSYAGTSIRASLAFPCGARAGRKLRRKLLSVLRLKCHALFLDLQVNSPRTVCVNVYKALLLQAYRLHACVLRLPFNQQVQKNPAFFLQIIADTATHCYSILKAKNAGVSLGARGAFGPLSSKAVQWLCHQAFLLKLGQHRVTYKCLLGMLRTAQMCLSQKLTKATLAILKTVAHPTLPPDFKTILD</sequence>
<keyword evidence="10" id="KW-0597">Phosphoprotein</keyword>
<evidence type="ECO:0000256" key="6">
    <source>
        <dbReference type="ARBA" id="ARBA00012493"/>
    </source>
</evidence>
<comment type="domain">
    <text evidence="23">The RNA-interacting domain 2 (RD2) is essential for both interaction with the CR4-CR5 domain of TERC and for DNA synthesis.</text>
</comment>
<evidence type="ECO:0000256" key="16">
    <source>
        <dbReference type="ARBA" id="ARBA00022895"/>
    </source>
</evidence>
<proteinExistence type="inferred from homology"/>
<evidence type="ECO:0000256" key="11">
    <source>
        <dbReference type="ARBA" id="ARBA00022679"/>
    </source>
</evidence>
<evidence type="ECO:0000256" key="22">
    <source>
        <dbReference type="ARBA" id="ARBA00048173"/>
    </source>
</evidence>
<evidence type="ECO:0000256" key="21">
    <source>
        <dbReference type="ARBA" id="ARBA00032044"/>
    </source>
</evidence>
<dbReference type="FunFam" id="1.10.132.70:FF:000001">
    <property type="entry name" value="Telomerase reverse transcriptase"/>
    <property type="match status" value="1"/>
</dbReference>
<dbReference type="GO" id="GO:0016605">
    <property type="term" value="C:PML body"/>
    <property type="evidence" value="ECO:0007669"/>
    <property type="project" value="UniProtKB-SubCell"/>
</dbReference>
<dbReference type="GeneID" id="103271221"/>
<evidence type="ECO:0000256" key="9">
    <source>
        <dbReference type="ARBA" id="ARBA00022490"/>
    </source>
</evidence>
<dbReference type="GO" id="GO:0000781">
    <property type="term" value="C:chromosome, telomeric region"/>
    <property type="evidence" value="ECO:0007669"/>
    <property type="project" value="UniProtKB-SubCell"/>
</dbReference>
<dbReference type="PANTHER" id="PTHR12066">
    <property type="entry name" value="TELOMERASE REVERSE TRANSCRIPTASE"/>
    <property type="match status" value="1"/>
</dbReference>
<dbReference type="PROSITE" id="PS50878">
    <property type="entry name" value="RT_POL"/>
    <property type="match status" value="1"/>
</dbReference>
<keyword evidence="15" id="KW-0832">Ubl conjugation</keyword>
<dbReference type="KEGG" id="csyr:103271221"/>
<dbReference type="Pfam" id="PF12009">
    <property type="entry name" value="Telomerase_RBD"/>
    <property type="match status" value="1"/>
</dbReference>
<keyword evidence="19 23" id="KW-0539">Nucleus</keyword>
<feature type="domain" description="Reverse transcriptase" evidence="25">
    <location>
        <begin position="553"/>
        <end position="884"/>
    </location>
</feature>
<keyword evidence="14 23" id="KW-0460">Magnesium</keyword>
<dbReference type="EC" id="2.7.7.49" evidence="6 23"/>
<keyword evidence="18" id="KW-0238">DNA-binding</keyword>
<dbReference type="Pfam" id="PF00078">
    <property type="entry name" value="RVT_1"/>
    <property type="match status" value="1"/>
</dbReference>
<dbReference type="Pfam" id="PF21399">
    <property type="entry name" value="TERT_C"/>
    <property type="match status" value="1"/>
</dbReference>
<dbReference type="CTD" id="7015"/>
<evidence type="ECO:0000256" key="8">
    <source>
        <dbReference type="ARBA" id="ARBA00022454"/>
    </source>
</evidence>
<feature type="region of interest" description="Disordered" evidence="24">
    <location>
        <begin position="242"/>
        <end position="272"/>
    </location>
</feature>
<dbReference type="GO" id="GO:0046872">
    <property type="term" value="F:metal ion binding"/>
    <property type="evidence" value="ECO:0007669"/>
    <property type="project" value="UniProtKB-KW"/>
</dbReference>
<gene>
    <name evidence="27" type="primary">TERT</name>
</gene>
<dbReference type="GO" id="GO:0070034">
    <property type="term" value="F:telomerase RNA binding"/>
    <property type="evidence" value="ECO:0007669"/>
    <property type="project" value="TreeGrafter"/>
</dbReference>
<evidence type="ECO:0000256" key="10">
    <source>
        <dbReference type="ARBA" id="ARBA00022553"/>
    </source>
</evidence>
<comment type="subcellular location">
    <subcellularLocation>
        <location evidence="3 23">Chromosome</location>
        <location evidence="3 23">Telomere</location>
    </subcellularLocation>
    <subcellularLocation>
        <location evidence="2 23">Cytoplasm</location>
    </subcellularLocation>
    <subcellularLocation>
        <location evidence="1 23">Nucleus</location>
        <location evidence="1 23">PML body</location>
    </subcellularLocation>
    <subcellularLocation>
        <location evidence="23">Nucleus</location>
        <location evidence="23">Nucleolus</location>
    </subcellularLocation>
    <subcellularLocation>
        <location evidence="4 23">Nucleus</location>
        <location evidence="4 23">Nucleoplasm</location>
    </subcellularLocation>
    <subcellularLocation>
        <location evidence="23">Nucleus</location>
    </subcellularLocation>
    <text evidence="23">Shuttling between nuclear and cytoplasm depends on cell cycle, phosphorylation states, transformation and DNA damage. Diffuse localization in the nucleoplasm. Enriched in nucleoli of certain cell types. Translocated to the cytoplasm via nuclear pores in a CRM1/RAN-dependent manner involving oxidative stress-mediated phosphorylation at Tyr. Dephosphorylation at this site by SHP2 retains TERT in the nucleus. Translocated to the nucleus by phosphorylation by AKT.</text>
</comment>
<dbReference type="GO" id="GO:0003720">
    <property type="term" value="F:telomerase activity"/>
    <property type="evidence" value="ECO:0007669"/>
    <property type="project" value="InterPro"/>
</dbReference>
<keyword evidence="17 23" id="KW-0695">RNA-directed DNA polymerase</keyword>
<dbReference type="GO" id="GO:0007004">
    <property type="term" value="P:telomere maintenance via telomerase"/>
    <property type="evidence" value="ECO:0007669"/>
    <property type="project" value="TreeGrafter"/>
</dbReference>
<dbReference type="FunFam" id="3.30.70.2630:FF:000001">
    <property type="entry name" value="Telomerase reverse transcriptase"/>
    <property type="match status" value="1"/>
</dbReference>
<evidence type="ECO:0000256" key="13">
    <source>
        <dbReference type="ARBA" id="ARBA00022723"/>
    </source>
</evidence>
<dbReference type="FunFam" id="1.10.357.90:FF:000001">
    <property type="entry name" value="Telomerase reverse transcriptase"/>
    <property type="match status" value="1"/>
</dbReference>
<dbReference type="InterPro" id="IPR043502">
    <property type="entry name" value="DNA/RNA_pol_sf"/>
</dbReference>
<keyword evidence="20" id="KW-0687">Ribonucleoprotein</keyword>
<dbReference type="Proteomes" id="UP000189704">
    <property type="component" value="Unplaced"/>
</dbReference>
<keyword evidence="16 23" id="KW-0779">Telomere</keyword>
<evidence type="ECO:0000256" key="24">
    <source>
        <dbReference type="SAM" id="MobiDB-lite"/>
    </source>
</evidence>
<dbReference type="Gene3D" id="1.10.132.70">
    <property type="match status" value="1"/>
</dbReference>
<evidence type="ECO:0000256" key="2">
    <source>
        <dbReference type="ARBA" id="ARBA00004496"/>
    </source>
</evidence>
<feature type="region of interest" description="Disordered" evidence="24">
    <location>
        <begin position="207"/>
        <end position="228"/>
    </location>
</feature>
<dbReference type="CDD" id="cd01648">
    <property type="entry name" value="TERT"/>
    <property type="match status" value="1"/>
</dbReference>
<evidence type="ECO:0000313" key="26">
    <source>
        <dbReference type="Proteomes" id="UP000189704"/>
    </source>
</evidence>
<evidence type="ECO:0000256" key="15">
    <source>
        <dbReference type="ARBA" id="ARBA00022843"/>
    </source>
</evidence>
<organism evidence="26 27">
    <name type="scientific">Carlito syrichta</name>
    <name type="common">Philippine tarsier</name>
    <name type="synonym">Tarsius syrichta</name>
    <dbReference type="NCBI Taxonomy" id="1868482"/>
    <lineage>
        <taxon>Eukaryota</taxon>
        <taxon>Metazoa</taxon>
        <taxon>Chordata</taxon>
        <taxon>Craniata</taxon>
        <taxon>Vertebrata</taxon>
        <taxon>Euteleostomi</taxon>
        <taxon>Mammalia</taxon>
        <taxon>Eutheria</taxon>
        <taxon>Euarchontoglires</taxon>
        <taxon>Primates</taxon>
        <taxon>Haplorrhini</taxon>
        <taxon>Tarsiiformes</taxon>
        <taxon>Tarsiidae</taxon>
        <taxon>Carlito</taxon>
    </lineage>
</organism>
<reference evidence="27" key="1">
    <citation type="submission" date="2025-08" db="UniProtKB">
        <authorList>
            <consortium name="RefSeq"/>
        </authorList>
    </citation>
    <scope>IDENTIFICATION</scope>
</reference>
<dbReference type="AlphaFoldDB" id="A0A3Q0EHK2"/>
<evidence type="ECO:0000259" key="25">
    <source>
        <dbReference type="PROSITE" id="PS50878"/>
    </source>
</evidence>
<evidence type="ECO:0000256" key="14">
    <source>
        <dbReference type="ARBA" id="ARBA00022842"/>
    </source>
</evidence>
<dbReference type="InterPro" id="IPR003545">
    <property type="entry name" value="Telomerase_RT"/>
</dbReference>
<evidence type="ECO:0000313" key="27">
    <source>
        <dbReference type="RefSeq" id="XP_021573558.1"/>
    </source>
</evidence>
<keyword evidence="12 23" id="KW-0548">Nucleotidyltransferase</keyword>
<feature type="region of interest" description="Disordered" evidence="24">
    <location>
        <begin position="139"/>
        <end position="191"/>
    </location>
</feature>
<dbReference type="GO" id="GO:0005730">
    <property type="term" value="C:nucleolus"/>
    <property type="evidence" value="ECO:0007669"/>
    <property type="project" value="UniProtKB-SubCell"/>
</dbReference>
<keyword evidence="8 23" id="KW-0158">Chromosome</keyword>
<comment type="domain">
    <text evidence="23">The RNA-interacting domain 1 (RD1)/N-terminal extension (NTE) is required for interaction with the pseudoknot-template domain of each of TERC dimers. It contains anchor sites that bind primer nucleotides upstream of the RNA-DNA hybrid and is thus an essential determinant of repeat addition processivity.</text>
</comment>
<dbReference type="OrthoDB" id="289721at2759"/>
<dbReference type="PANTHER" id="PTHR12066:SF0">
    <property type="entry name" value="TELOMERASE REVERSE TRANSCRIPTASE"/>
    <property type="match status" value="1"/>
</dbReference>
<evidence type="ECO:0000256" key="12">
    <source>
        <dbReference type="ARBA" id="ARBA00022695"/>
    </source>
</evidence>
<feature type="non-terminal residue" evidence="27">
    <location>
        <position position="1"/>
    </location>
</feature>
<dbReference type="PRINTS" id="PR01365">
    <property type="entry name" value="TELOMERASERT"/>
</dbReference>
<dbReference type="GO" id="GO:0005739">
    <property type="term" value="C:mitochondrion"/>
    <property type="evidence" value="ECO:0007669"/>
    <property type="project" value="UniProtKB-ARBA"/>
</dbReference>
<dbReference type="SUPFAM" id="SSF56672">
    <property type="entry name" value="DNA/RNA polymerases"/>
    <property type="match status" value="1"/>
</dbReference>